<comment type="caution">
    <text evidence="3">The sequence shown here is derived from an EMBL/GenBank/DDBJ whole genome shotgun (WGS) entry which is preliminary data.</text>
</comment>
<accession>A0AAU9JUN5</accession>
<protein>
    <submittedName>
        <fullName evidence="3">Uncharacterized protein</fullName>
    </submittedName>
</protein>
<dbReference type="SUPFAM" id="SSF52075">
    <property type="entry name" value="Outer arm dynein light chain 1"/>
    <property type="match status" value="1"/>
</dbReference>
<sequence length="346" mass="39536">MNKSFCCPFDDQSFDTRKELEVHIDKAHVNYLRDSDTKNCATSSFDSYPSSSEDCIGIPSWQSSRDLDVILKSIKIPENPLSDIGKLSEKRILKIAQTAFISDLRELNLSKRGLSTFDSNDRFDISKLSNLQVLDLSENYLTSLKGVGDCKNLTYLNVSKNSITDVTPLSNLQKLKIFKASKNKIKDISPLGKCKRLTELKLNGNLLVNFSVVLSIFKNFHRLSKLSIMNNPCMINLKNSRTEILSNLWLEELDRADVKMESKLLAREKSKSNKKQSKLSEVTLNSTRLIIHYGKCEQEQQLKALRDENYKLREEVNKVKNLILHLIRRETKRSVQEDSKVAEIAS</sequence>
<dbReference type="AlphaFoldDB" id="A0AAU9JUN5"/>
<dbReference type="InterPro" id="IPR025875">
    <property type="entry name" value="Leu-rich_rpt_4"/>
</dbReference>
<dbReference type="InterPro" id="IPR050836">
    <property type="entry name" value="SDS22/Internalin_LRR"/>
</dbReference>
<evidence type="ECO:0000313" key="4">
    <source>
        <dbReference type="Proteomes" id="UP001162131"/>
    </source>
</evidence>
<keyword evidence="1" id="KW-0433">Leucine-rich repeat</keyword>
<dbReference type="InterPro" id="IPR032675">
    <property type="entry name" value="LRR_dom_sf"/>
</dbReference>
<dbReference type="Proteomes" id="UP001162131">
    <property type="component" value="Unassembled WGS sequence"/>
</dbReference>
<proteinExistence type="predicted"/>
<dbReference type="PANTHER" id="PTHR46652:SF3">
    <property type="entry name" value="LEUCINE-RICH REPEAT-CONTAINING PROTEIN 9"/>
    <property type="match status" value="1"/>
</dbReference>
<evidence type="ECO:0000313" key="3">
    <source>
        <dbReference type="EMBL" id="CAG9328253.1"/>
    </source>
</evidence>
<gene>
    <name evidence="3" type="ORF">BSTOLATCC_MIC45708</name>
</gene>
<evidence type="ECO:0000256" key="1">
    <source>
        <dbReference type="ARBA" id="ARBA00022614"/>
    </source>
</evidence>
<dbReference type="InterPro" id="IPR001611">
    <property type="entry name" value="Leu-rich_rpt"/>
</dbReference>
<organism evidence="3 4">
    <name type="scientific">Blepharisma stoltei</name>
    <dbReference type="NCBI Taxonomy" id="1481888"/>
    <lineage>
        <taxon>Eukaryota</taxon>
        <taxon>Sar</taxon>
        <taxon>Alveolata</taxon>
        <taxon>Ciliophora</taxon>
        <taxon>Postciliodesmatophora</taxon>
        <taxon>Heterotrichea</taxon>
        <taxon>Heterotrichida</taxon>
        <taxon>Blepharismidae</taxon>
        <taxon>Blepharisma</taxon>
    </lineage>
</organism>
<dbReference type="EMBL" id="CAJZBQ010000045">
    <property type="protein sequence ID" value="CAG9328253.1"/>
    <property type="molecule type" value="Genomic_DNA"/>
</dbReference>
<dbReference type="PROSITE" id="PS51450">
    <property type="entry name" value="LRR"/>
    <property type="match status" value="2"/>
</dbReference>
<dbReference type="PANTHER" id="PTHR46652">
    <property type="entry name" value="LEUCINE-RICH REPEAT AND IQ DOMAIN-CONTAINING PROTEIN 1-RELATED"/>
    <property type="match status" value="1"/>
</dbReference>
<name>A0AAU9JUN5_9CILI</name>
<dbReference type="SMART" id="SM00365">
    <property type="entry name" value="LRR_SD22"/>
    <property type="match status" value="3"/>
</dbReference>
<keyword evidence="2" id="KW-0677">Repeat</keyword>
<keyword evidence="4" id="KW-1185">Reference proteome</keyword>
<evidence type="ECO:0000256" key="2">
    <source>
        <dbReference type="ARBA" id="ARBA00022737"/>
    </source>
</evidence>
<reference evidence="3" key="1">
    <citation type="submission" date="2021-09" db="EMBL/GenBank/DDBJ databases">
        <authorList>
            <consortium name="AG Swart"/>
            <person name="Singh M."/>
            <person name="Singh A."/>
            <person name="Seah K."/>
            <person name="Emmerich C."/>
        </authorList>
    </citation>
    <scope>NUCLEOTIDE SEQUENCE</scope>
    <source>
        <strain evidence="3">ATCC30299</strain>
    </source>
</reference>
<dbReference type="Pfam" id="PF12799">
    <property type="entry name" value="LRR_4"/>
    <property type="match status" value="2"/>
</dbReference>
<dbReference type="Gene3D" id="3.80.10.10">
    <property type="entry name" value="Ribonuclease Inhibitor"/>
    <property type="match status" value="1"/>
</dbReference>